<sequence>MSKRSAGSHAPTHFASAGAGWLLPARVRLVMAFLLAPALALDFAHATVCRSSGLLTHLLPRVDAFPASAHDLSRKVVGGEQAMFPGINAMRRASRIFIPLFHSTIGATHTHIVQGISSMKPRIPPPVLMLAAAVIMWVLHRRFPLAVWVARPWNQSGSVVAAIGVAIGVAAVVRMHQAHTTTSPMDPGKASSLVTDGVFRISRNPIYLGMALLLTGWAIWLGSASPWIIPPLFVILITAVQIIPEEQALDQRFGEPYRAYQKRVARWIGRPV</sequence>
<gene>
    <name evidence="6" type="ORF">D1Y85_11755</name>
</gene>
<comment type="subcellular location">
    <subcellularLocation>
        <location evidence="1">Endomembrane system</location>
        <topology evidence="1">Multi-pass membrane protein</topology>
    </subcellularLocation>
</comment>
<keyword evidence="6" id="KW-0489">Methyltransferase</keyword>
<keyword evidence="7" id="KW-1185">Reference proteome</keyword>
<evidence type="ECO:0000256" key="2">
    <source>
        <dbReference type="ARBA" id="ARBA00022692"/>
    </source>
</evidence>
<dbReference type="PANTHER" id="PTHR12714:SF24">
    <property type="entry name" value="SLR1182 PROTEIN"/>
    <property type="match status" value="1"/>
</dbReference>
<dbReference type="GO" id="GO:0012505">
    <property type="term" value="C:endomembrane system"/>
    <property type="evidence" value="ECO:0007669"/>
    <property type="project" value="UniProtKB-SubCell"/>
</dbReference>
<reference evidence="6 7" key="1">
    <citation type="submission" date="2018-11" db="EMBL/GenBank/DDBJ databases">
        <title>Paraburkholderia sp. DHOA04, isolated from soil.</title>
        <authorList>
            <person name="Gao Z.-H."/>
            <person name="Qiu L.-H."/>
            <person name="Fu J.-C."/>
        </authorList>
    </citation>
    <scope>NUCLEOTIDE SEQUENCE [LARGE SCALE GENOMIC DNA]</scope>
    <source>
        <strain evidence="6 7">DHOA04</strain>
    </source>
</reference>
<keyword evidence="4 5" id="KW-0472">Membrane</keyword>
<dbReference type="PANTHER" id="PTHR12714">
    <property type="entry name" value="PROTEIN-S ISOPRENYLCYSTEINE O-METHYLTRANSFERASE"/>
    <property type="match status" value="1"/>
</dbReference>
<evidence type="ECO:0000256" key="1">
    <source>
        <dbReference type="ARBA" id="ARBA00004127"/>
    </source>
</evidence>
<comment type="caution">
    <text evidence="6">The sequence shown here is derived from an EMBL/GenBank/DDBJ whole genome shotgun (WGS) entry which is preliminary data.</text>
</comment>
<name>A0A3N6MS08_9BURK</name>
<evidence type="ECO:0000256" key="4">
    <source>
        <dbReference type="ARBA" id="ARBA00023136"/>
    </source>
</evidence>
<dbReference type="OrthoDB" id="9811969at2"/>
<keyword evidence="3 5" id="KW-1133">Transmembrane helix</keyword>
<dbReference type="EMBL" id="RQIS01000007">
    <property type="protein sequence ID" value="RQH06548.1"/>
    <property type="molecule type" value="Genomic_DNA"/>
</dbReference>
<dbReference type="InterPro" id="IPR007318">
    <property type="entry name" value="Phopholipid_MeTrfase"/>
</dbReference>
<evidence type="ECO:0000256" key="3">
    <source>
        <dbReference type="ARBA" id="ARBA00022989"/>
    </source>
</evidence>
<dbReference type="GO" id="GO:0008168">
    <property type="term" value="F:methyltransferase activity"/>
    <property type="evidence" value="ECO:0007669"/>
    <property type="project" value="UniProtKB-KW"/>
</dbReference>
<proteinExistence type="predicted"/>
<dbReference type="Pfam" id="PF04191">
    <property type="entry name" value="PEMT"/>
    <property type="match status" value="1"/>
</dbReference>
<dbReference type="Gene3D" id="1.20.120.1630">
    <property type="match status" value="1"/>
</dbReference>
<feature type="transmembrane region" description="Helical" evidence="5">
    <location>
        <begin position="127"/>
        <end position="150"/>
    </location>
</feature>
<keyword evidence="2 5" id="KW-0812">Transmembrane</keyword>
<dbReference type="GO" id="GO:0032259">
    <property type="term" value="P:methylation"/>
    <property type="evidence" value="ECO:0007669"/>
    <property type="project" value="UniProtKB-KW"/>
</dbReference>
<accession>A0A3N6MS08</accession>
<organism evidence="6 7">
    <name type="scientific">Paraburkholderia dinghuensis</name>
    <dbReference type="NCBI Taxonomy" id="2305225"/>
    <lineage>
        <taxon>Bacteria</taxon>
        <taxon>Pseudomonadati</taxon>
        <taxon>Pseudomonadota</taxon>
        <taxon>Betaproteobacteria</taxon>
        <taxon>Burkholderiales</taxon>
        <taxon>Burkholderiaceae</taxon>
        <taxon>Paraburkholderia</taxon>
    </lineage>
</organism>
<keyword evidence="6" id="KW-0808">Transferase</keyword>
<feature type="transmembrane region" description="Helical" evidence="5">
    <location>
        <begin position="227"/>
        <end position="243"/>
    </location>
</feature>
<evidence type="ECO:0000256" key="5">
    <source>
        <dbReference type="SAM" id="Phobius"/>
    </source>
</evidence>
<evidence type="ECO:0000313" key="6">
    <source>
        <dbReference type="EMBL" id="RQH06548.1"/>
    </source>
</evidence>
<dbReference type="AlphaFoldDB" id="A0A3N6MS08"/>
<dbReference type="Proteomes" id="UP000272778">
    <property type="component" value="Unassembled WGS sequence"/>
</dbReference>
<feature type="transmembrane region" description="Helical" evidence="5">
    <location>
        <begin position="156"/>
        <end position="175"/>
    </location>
</feature>
<evidence type="ECO:0000313" key="7">
    <source>
        <dbReference type="Proteomes" id="UP000272778"/>
    </source>
</evidence>
<protein>
    <submittedName>
        <fullName evidence="6">Isoprenylcysteine carboxylmethyltransferase family protein</fullName>
    </submittedName>
</protein>